<protein>
    <submittedName>
        <fullName evidence="1">Uncharacterized protein</fullName>
    </submittedName>
</protein>
<organism evidence="1 2">
    <name type="scientific">Mycolicibacterium chlorophenolicum</name>
    <dbReference type="NCBI Taxonomy" id="37916"/>
    <lineage>
        <taxon>Bacteria</taxon>
        <taxon>Bacillati</taxon>
        <taxon>Actinomycetota</taxon>
        <taxon>Actinomycetes</taxon>
        <taxon>Mycobacteriales</taxon>
        <taxon>Mycobacteriaceae</taxon>
        <taxon>Mycolicibacterium</taxon>
    </lineage>
</organism>
<dbReference type="RefSeq" id="WP_156455029.1">
    <property type="nucleotide sequence ID" value="NZ_JYNL01000009.1"/>
</dbReference>
<evidence type="ECO:0000313" key="1">
    <source>
        <dbReference type="EMBL" id="KMO82415.1"/>
    </source>
</evidence>
<gene>
    <name evidence="1" type="ORF">MCHLDSM_01038</name>
</gene>
<accession>A0A0J6WGM2</accession>
<comment type="caution">
    <text evidence="1">The sequence shown here is derived from an EMBL/GenBank/DDBJ whole genome shotgun (WGS) entry which is preliminary data.</text>
</comment>
<dbReference type="Proteomes" id="UP000036513">
    <property type="component" value="Unassembled WGS sequence"/>
</dbReference>
<name>A0A0J6WGM2_9MYCO</name>
<proteinExistence type="predicted"/>
<dbReference type="AlphaFoldDB" id="A0A0J6WGM2"/>
<reference evidence="1 2" key="1">
    <citation type="journal article" date="2015" name="Genome Biol. Evol.">
        <title>Characterization of Three Mycobacterium spp. with Potential Use in Bioremediation by Genome Sequencing and Comparative Genomics.</title>
        <authorList>
            <person name="Das S."/>
            <person name="Pettersson B.M."/>
            <person name="Behra P.R."/>
            <person name="Ramesh M."/>
            <person name="Dasgupta S."/>
            <person name="Bhattacharya A."/>
            <person name="Kirsebom L.A."/>
        </authorList>
    </citation>
    <scope>NUCLEOTIDE SEQUENCE [LARGE SCALE GENOMIC DNA]</scope>
    <source>
        <strain evidence="1 2">DSM 43826</strain>
    </source>
</reference>
<keyword evidence="2" id="KW-1185">Reference proteome</keyword>
<dbReference type="EMBL" id="JYNL01000009">
    <property type="protein sequence ID" value="KMO82415.1"/>
    <property type="molecule type" value="Genomic_DNA"/>
</dbReference>
<evidence type="ECO:0000313" key="2">
    <source>
        <dbReference type="Proteomes" id="UP000036513"/>
    </source>
</evidence>
<dbReference type="PATRIC" id="fig|37916.4.peg.910"/>
<sequence length="54" mass="5637">MALVLSAARDQCGAQAEWTAAVRHGNVDVDGNPVDDGWSCDLDGEFCPACATAR</sequence>